<evidence type="ECO:0000256" key="3">
    <source>
        <dbReference type="ARBA" id="ARBA00022452"/>
    </source>
</evidence>
<evidence type="ECO:0000256" key="5">
    <source>
        <dbReference type="ARBA" id="ARBA00022490"/>
    </source>
</evidence>
<evidence type="ECO:0000313" key="13">
    <source>
        <dbReference type="Proteomes" id="UP001322785"/>
    </source>
</evidence>
<dbReference type="EMBL" id="CP140635">
    <property type="protein sequence ID" value="WQN37749.1"/>
    <property type="molecule type" value="Genomic_DNA"/>
</dbReference>
<keyword evidence="6" id="KW-0812">Transmembrane</keyword>
<dbReference type="Proteomes" id="UP001322785">
    <property type="component" value="Chromosome"/>
</dbReference>
<keyword evidence="5" id="KW-0963">Cytoplasm</keyword>
<sequence>MGICTDNALTYLNEIGYNVVRVPRRGINPLDVLGRDGKSLERLGKLSQIWRSSEAVPEERPPEFASAVTGQKTNEMSTSVGLKLLYGILGSLGSAAPKLDFVFADAESIQFTFGDVTYRGVDPFAVGSYLGHGDLSGDGPIFERYFENDEAQTYVITEVLESTSISVEAKDKKSGRIDMQIPVIKQAIGANLSVSSASESSGGVTFSGTVPVVFGFKVFNIAFDGKWRMSGAAPGPGLAFGAGAQPVLISNPGMLNA</sequence>
<proteinExistence type="inferred from homology"/>
<name>A0ABZ0ZDN9_9HYPH</name>
<keyword evidence="7" id="KW-0051">Antiviral defense</keyword>
<evidence type="ECO:0000256" key="10">
    <source>
        <dbReference type="ARBA" id="ARBA00093798"/>
    </source>
</evidence>
<keyword evidence="13" id="KW-1185">Reference proteome</keyword>
<dbReference type="RefSeq" id="WP_193445518.1">
    <property type="nucleotide sequence ID" value="NZ_BSOQ01000025.1"/>
</dbReference>
<evidence type="ECO:0000256" key="2">
    <source>
        <dbReference type="ARBA" id="ARBA00004651"/>
    </source>
</evidence>
<comment type="similarity">
    <text evidence="9">Belongs to the bacterial gasdermin family.</text>
</comment>
<evidence type="ECO:0000256" key="11">
    <source>
        <dbReference type="ARBA" id="ARBA00093802"/>
    </source>
</evidence>
<evidence type="ECO:0000256" key="1">
    <source>
        <dbReference type="ARBA" id="ARBA00004496"/>
    </source>
</evidence>
<reference evidence="12 13" key="1">
    <citation type="submission" date="2023-12" db="EMBL/GenBank/DDBJ databases">
        <authorList>
            <person name="Menendez E."/>
            <person name="Kaur S."/>
            <person name="Flores-Felix J.D."/>
            <person name="diCenzo G.C."/>
            <person name="Peix A."/>
            <person name="Velazquez E."/>
        </authorList>
    </citation>
    <scope>NUCLEOTIDE SEQUENCE [LARGE SCALE GENOMIC DNA]</scope>
    <source>
        <strain evidence="12 13">CIP 108029</strain>
    </source>
</reference>
<evidence type="ECO:0000256" key="7">
    <source>
        <dbReference type="ARBA" id="ARBA00023118"/>
    </source>
</evidence>
<keyword evidence="4" id="KW-1003">Cell membrane</keyword>
<protein>
    <recommendedName>
        <fullName evidence="10">Gasdermin bGSDM</fullName>
    </recommendedName>
    <alternativeName>
        <fullName evidence="11">Bacterial gasdermin</fullName>
    </alternativeName>
</protein>
<evidence type="ECO:0000256" key="9">
    <source>
        <dbReference type="ARBA" id="ARBA00093769"/>
    </source>
</evidence>
<evidence type="ECO:0000256" key="4">
    <source>
        <dbReference type="ARBA" id="ARBA00022475"/>
    </source>
</evidence>
<dbReference type="Pfam" id="PF26164">
    <property type="entry name" value="Bact_GSDM"/>
    <property type="match status" value="1"/>
</dbReference>
<evidence type="ECO:0000256" key="6">
    <source>
        <dbReference type="ARBA" id="ARBA00022692"/>
    </source>
</evidence>
<organism evidence="12 13">
    <name type="scientific">Rhizobium indigoferae</name>
    <dbReference type="NCBI Taxonomy" id="158891"/>
    <lineage>
        <taxon>Bacteria</taxon>
        <taxon>Pseudomonadati</taxon>
        <taxon>Pseudomonadota</taxon>
        <taxon>Alphaproteobacteria</taxon>
        <taxon>Hyphomicrobiales</taxon>
        <taxon>Rhizobiaceae</taxon>
        <taxon>Rhizobium/Agrobacterium group</taxon>
        <taxon>Rhizobium</taxon>
    </lineage>
</organism>
<comment type="subcellular location">
    <subcellularLocation>
        <location evidence="2">Cell membrane</location>
        <topology evidence="2">Multi-pass membrane protein</topology>
    </subcellularLocation>
    <subcellularLocation>
        <location evidence="1">Cytoplasm</location>
    </subcellularLocation>
</comment>
<accession>A0ABZ0ZDN9</accession>
<keyword evidence="8" id="KW-0472">Membrane</keyword>
<keyword evidence="3" id="KW-1134">Transmembrane beta strand</keyword>
<gene>
    <name evidence="12" type="ORF">U5G49_002888</name>
</gene>
<dbReference type="InterPro" id="IPR058978">
    <property type="entry name" value="GSDM_bact-type"/>
</dbReference>
<evidence type="ECO:0000256" key="8">
    <source>
        <dbReference type="ARBA" id="ARBA00023136"/>
    </source>
</evidence>
<evidence type="ECO:0000313" key="12">
    <source>
        <dbReference type="EMBL" id="WQN37749.1"/>
    </source>
</evidence>